<feature type="transmembrane region" description="Helical" evidence="1">
    <location>
        <begin position="47"/>
        <end position="66"/>
    </location>
</feature>
<gene>
    <name evidence="2" type="ORF">Q3V30_12870</name>
</gene>
<accession>A0AA50HLE7</accession>
<proteinExistence type="predicted"/>
<organism evidence="2 3">
    <name type="scientific">Erwinia pyri</name>
    <dbReference type="NCBI Taxonomy" id="3062598"/>
    <lineage>
        <taxon>Bacteria</taxon>
        <taxon>Pseudomonadati</taxon>
        <taxon>Pseudomonadota</taxon>
        <taxon>Gammaproteobacteria</taxon>
        <taxon>Enterobacterales</taxon>
        <taxon>Erwiniaceae</taxon>
        <taxon>Erwinia</taxon>
    </lineage>
</organism>
<protein>
    <submittedName>
        <fullName evidence="2">VUT family protein</fullName>
    </submittedName>
</protein>
<dbReference type="Proteomes" id="UP001228139">
    <property type="component" value="Chromosome"/>
</dbReference>
<feature type="transmembrane region" description="Helical" evidence="1">
    <location>
        <begin position="6"/>
        <end position="35"/>
    </location>
</feature>
<keyword evidence="1" id="KW-1133">Transmembrane helix</keyword>
<dbReference type="EMBL" id="CP132353">
    <property type="protein sequence ID" value="WLS77377.1"/>
    <property type="molecule type" value="Genomic_DNA"/>
</dbReference>
<keyword evidence="3" id="KW-1185">Reference proteome</keyword>
<keyword evidence="1" id="KW-0812">Transmembrane</keyword>
<sequence>MITIIYIAAICAANLLVAKLGPWVTPINAFFLVGLDMVLRDFLHERYGIACSLLLSVVAGLISYFINPASGVIAIASVVAFIAAALVNALVYQWLIDKPWLKKSNAGNVAAAAVDSMLFPLIAFGAFMPVIIAAQFICKTLGGALWSWMLKGVKR</sequence>
<dbReference type="KEGG" id="epi:Q3V30_12870"/>
<feature type="transmembrane region" description="Helical" evidence="1">
    <location>
        <begin position="72"/>
        <end position="95"/>
    </location>
</feature>
<dbReference type="Pfam" id="PF02592">
    <property type="entry name" value="Vut_1"/>
    <property type="match status" value="1"/>
</dbReference>
<evidence type="ECO:0000256" key="1">
    <source>
        <dbReference type="SAM" id="Phobius"/>
    </source>
</evidence>
<keyword evidence="1" id="KW-0472">Membrane</keyword>
<dbReference type="InterPro" id="IPR003744">
    <property type="entry name" value="YhhQ"/>
</dbReference>
<dbReference type="RefSeq" id="WP_306206231.1">
    <property type="nucleotide sequence ID" value="NZ_CP132353.1"/>
</dbReference>
<evidence type="ECO:0000313" key="3">
    <source>
        <dbReference type="Proteomes" id="UP001228139"/>
    </source>
</evidence>
<name>A0AA50HLE7_9GAMM</name>
<reference evidence="2 3" key="1">
    <citation type="submission" date="2023-07" db="EMBL/GenBank/DDBJ databases">
        <title>Pathogenic bacteria of pear tree diseases.</title>
        <authorList>
            <person name="Zhang Z."/>
            <person name="He L."/>
            <person name="Huang R."/>
        </authorList>
    </citation>
    <scope>NUCLEOTIDE SEQUENCE [LARGE SCALE GENOMIC DNA]</scope>
    <source>
        <strain evidence="2 3">DE2</strain>
    </source>
</reference>
<dbReference type="AlphaFoldDB" id="A0AA50HLE7"/>
<evidence type="ECO:0000313" key="2">
    <source>
        <dbReference type="EMBL" id="WLS77377.1"/>
    </source>
</evidence>